<dbReference type="OrthoDB" id="5555485at2"/>
<feature type="compositionally biased region" description="Polar residues" evidence="1">
    <location>
        <begin position="65"/>
        <end position="74"/>
    </location>
</feature>
<reference evidence="2 3" key="1">
    <citation type="submission" date="2018-10" db="EMBL/GenBank/DDBJ databases">
        <title>Draft genome sequence for the type isolate of Erwinia psidii, agent causal of bacterial blight in guava (Psidium guajava) and wilt and die-back of Eucalyptus spp.</title>
        <authorList>
            <person name="Hermenegildo P.S."/>
            <person name="Santos S.A."/>
            <person name="Guimaraes L.M.S."/>
            <person name="Vidigal P.M.P."/>
            <person name="Pereira I.C."/>
            <person name="Badel J.L."/>
            <person name="Alfenas-Zerbini P."/>
            <person name="Ferreira M.A.S.V."/>
            <person name="Alfenas A.C."/>
        </authorList>
    </citation>
    <scope>NUCLEOTIDE SEQUENCE [LARGE SCALE GENOMIC DNA]</scope>
    <source>
        <strain evidence="2 3">IBSBF 435</strain>
    </source>
</reference>
<keyword evidence="3" id="KW-1185">Reference proteome</keyword>
<evidence type="ECO:0000256" key="1">
    <source>
        <dbReference type="SAM" id="MobiDB-lite"/>
    </source>
</evidence>
<dbReference type="AlphaFoldDB" id="A0A3N6RU31"/>
<evidence type="ECO:0000313" key="2">
    <source>
        <dbReference type="EMBL" id="RQM36488.1"/>
    </source>
</evidence>
<gene>
    <name evidence="2" type="ORF">EB241_20340</name>
</gene>
<protein>
    <submittedName>
        <fullName evidence="2">Uncharacterized protein</fullName>
    </submittedName>
</protein>
<organism evidence="2 3">
    <name type="scientific">Erwinia psidii</name>
    <dbReference type="NCBI Taxonomy" id="69224"/>
    <lineage>
        <taxon>Bacteria</taxon>
        <taxon>Pseudomonadati</taxon>
        <taxon>Pseudomonadota</taxon>
        <taxon>Gammaproteobacteria</taxon>
        <taxon>Enterobacterales</taxon>
        <taxon>Erwiniaceae</taxon>
        <taxon>Erwinia</taxon>
    </lineage>
</organism>
<comment type="caution">
    <text evidence="2">The sequence shown here is derived from an EMBL/GenBank/DDBJ whole genome shotgun (WGS) entry which is preliminary data.</text>
</comment>
<sequence>MQQAADAAYHKGPSFADLLPWMEFQNNSQMLRLDDSRAVAAVYDITPIGTEGRSGQYQDEVRGNSRFQCTESTK</sequence>
<evidence type="ECO:0000313" key="3">
    <source>
        <dbReference type="Proteomes" id="UP000279457"/>
    </source>
</evidence>
<proteinExistence type="predicted"/>
<accession>A0A3N6RU31</accession>
<dbReference type="Proteomes" id="UP000279457">
    <property type="component" value="Unassembled WGS sequence"/>
</dbReference>
<name>A0A3N6RU31_9GAMM</name>
<feature type="region of interest" description="Disordered" evidence="1">
    <location>
        <begin position="52"/>
        <end position="74"/>
    </location>
</feature>
<dbReference type="RefSeq" id="WP_124234803.1">
    <property type="nucleotide sequence ID" value="NZ_RHHM01000022.1"/>
</dbReference>
<dbReference type="EMBL" id="RHHM01000022">
    <property type="protein sequence ID" value="RQM36488.1"/>
    <property type="molecule type" value="Genomic_DNA"/>
</dbReference>